<dbReference type="Proteomes" id="UP000012589">
    <property type="component" value="Unassembled WGS sequence"/>
</dbReference>
<dbReference type="PATRIC" id="fig|1235802.3.peg.1875"/>
<reference evidence="1 2" key="1">
    <citation type="journal article" date="2014" name="Genome Announc.">
        <title>Draft genome sequences of the altered schaedler flora, a defined bacterial community from gnotobiotic mice.</title>
        <authorList>
            <person name="Wannemuehler M.J."/>
            <person name="Overstreet A.M."/>
            <person name="Ward D.V."/>
            <person name="Phillips G.J."/>
        </authorList>
    </citation>
    <scope>NUCLEOTIDE SEQUENCE [LARGE SCALE GENOMIC DNA]</scope>
    <source>
        <strain evidence="1 2">ASF492</strain>
    </source>
</reference>
<accession>N2AT97</accession>
<keyword evidence="2" id="KW-1185">Reference proteome</keyword>
<proteinExistence type="predicted"/>
<dbReference type="EMBL" id="AQFT01000056">
    <property type="protein sequence ID" value="EMZ29678.1"/>
    <property type="molecule type" value="Genomic_DNA"/>
</dbReference>
<protein>
    <submittedName>
        <fullName evidence="1">Uncharacterized protein</fullName>
    </submittedName>
</protein>
<gene>
    <name evidence="1" type="ORF">C823_01771</name>
</gene>
<evidence type="ECO:0000313" key="1">
    <source>
        <dbReference type="EMBL" id="EMZ29678.1"/>
    </source>
</evidence>
<dbReference type="AlphaFoldDB" id="N2AT97"/>
<sequence length="52" mass="6206">MCVRSETKTDVIKTMIEDSKYFGASKQDTVLRLREKFNMTQNQADEVIKEYW</sequence>
<name>N2AT97_9FIRM</name>
<evidence type="ECO:0000313" key="2">
    <source>
        <dbReference type="Proteomes" id="UP000012589"/>
    </source>
</evidence>
<organism evidence="1 2">
    <name type="scientific">Eubacterium plexicaudatum ASF492</name>
    <dbReference type="NCBI Taxonomy" id="1235802"/>
    <lineage>
        <taxon>Bacteria</taxon>
        <taxon>Bacillati</taxon>
        <taxon>Bacillota</taxon>
        <taxon>Clostridia</taxon>
        <taxon>Eubacteriales</taxon>
        <taxon>Eubacteriaceae</taxon>
        <taxon>Eubacterium</taxon>
    </lineage>
</organism>
<comment type="caution">
    <text evidence="1">The sequence shown here is derived from an EMBL/GenBank/DDBJ whole genome shotgun (WGS) entry which is preliminary data.</text>
</comment>
<dbReference type="HOGENOM" id="CLU_3079975_0_0_9"/>